<dbReference type="EMBL" id="BOMH01000038">
    <property type="protein sequence ID" value="GID67297.1"/>
    <property type="molecule type" value="Genomic_DNA"/>
</dbReference>
<feature type="domain" description="Potassium channel" evidence="2">
    <location>
        <begin position="144"/>
        <end position="194"/>
    </location>
</feature>
<dbReference type="Pfam" id="PF07885">
    <property type="entry name" value="Ion_trans_2"/>
    <property type="match status" value="1"/>
</dbReference>
<evidence type="ECO:0000256" key="1">
    <source>
        <dbReference type="SAM" id="Phobius"/>
    </source>
</evidence>
<keyword evidence="4" id="KW-1185">Reference proteome</keyword>
<dbReference type="Proteomes" id="UP000619479">
    <property type="component" value="Unassembled WGS sequence"/>
</dbReference>
<keyword evidence="1" id="KW-1133">Transmembrane helix</keyword>
<sequence length="217" mass="23217">MVLFLIVSTYVLAILAERRWAVTVLLTVQTVTVWQSLRVAHARPGLRLAGGIVFVLALTAAVVTAVADTRVLTAAAFCAAAALYLLAPMAIVRDLSRRNRVDAQAMLGALAAYLLIGMAFGFAYECVAQLQPGPLFGDRGDPLLAEALFFSFVTVTTTGYGDLVPAGNPAQTIAVVEALTGQLFLVTAVAKVVENWRPRNWNRGSSIEDDASPREVR</sequence>
<comment type="caution">
    <text evidence="3">The sequence shown here is derived from an EMBL/GenBank/DDBJ whole genome shotgun (WGS) entry which is preliminary data.</text>
</comment>
<evidence type="ECO:0000313" key="4">
    <source>
        <dbReference type="Proteomes" id="UP000619479"/>
    </source>
</evidence>
<dbReference type="SUPFAM" id="SSF81324">
    <property type="entry name" value="Voltage-gated potassium channels"/>
    <property type="match status" value="1"/>
</dbReference>
<organism evidence="3 4">
    <name type="scientific">Actinoplanes cyaneus</name>
    <dbReference type="NCBI Taxonomy" id="52696"/>
    <lineage>
        <taxon>Bacteria</taxon>
        <taxon>Bacillati</taxon>
        <taxon>Actinomycetota</taxon>
        <taxon>Actinomycetes</taxon>
        <taxon>Micromonosporales</taxon>
        <taxon>Micromonosporaceae</taxon>
        <taxon>Actinoplanes</taxon>
    </lineage>
</organism>
<dbReference type="AlphaFoldDB" id="A0A919M629"/>
<accession>A0A919M629</accession>
<reference evidence="3" key="1">
    <citation type="submission" date="2021-01" db="EMBL/GenBank/DDBJ databases">
        <title>Whole genome shotgun sequence of Actinoplanes cyaneus NBRC 14990.</title>
        <authorList>
            <person name="Komaki H."/>
            <person name="Tamura T."/>
        </authorList>
    </citation>
    <scope>NUCLEOTIDE SEQUENCE</scope>
    <source>
        <strain evidence="3">NBRC 14990</strain>
    </source>
</reference>
<keyword evidence="1" id="KW-0472">Membrane</keyword>
<feature type="transmembrane region" description="Helical" evidence="1">
    <location>
        <begin position="103"/>
        <end position="123"/>
    </location>
</feature>
<evidence type="ECO:0000313" key="3">
    <source>
        <dbReference type="EMBL" id="GID67297.1"/>
    </source>
</evidence>
<dbReference type="Gene3D" id="1.10.287.70">
    <property type="match status" value="1"/>
</dbReference>
<name>A0A919M629_9ACTN</name>
<proteinExistence type="predicted"/>
<gene>
    <name evidence="3" type="ORF">Acy02nite_51780</name>
</gene>
<evidence type="ECO:0000259" key="2">
    <source>
        <dbReference type="Pfam" id="PF07885"/>
    </source>
</evidence>
<feature type="transmembrane region" description="Helical" evidence="1">
    <location>
        <begin position="143"/>
        <end position="161"/>
    </location>
</feature>
<dbReference type="InterPro" id="IPR013099">
    <property type="entry name" value="K_chnl_dom"/>
</dbReference>
<keyword evidence="1" id="KW-0812">Transmembrane</keyword>
<protein>
    <recommendedName>
        <fullName evidence="2">Potassium channel domain-containing protein</fullName>
    </recommendedName>
</protein>
<feature type="transmembrane region" description="Helical" evidence="1">
    <location>
        <begin position="71"/>
        <end position="91"/>
    </location>
</feature>
<feature type="transmembrane region" description="Helical" evidence="1">
    <location>
        <begin position="45"/>
        <end position="64"/>
    </location>
</feature>